<sequence>MEEAREPAEAFAFEFDQAGAVAAVKLADDWAKFVEVEEFDFALLYTYAEQHAQALPQITAATEEVSHRFNDGGGLVYVGAGTSGRLGVLDASECPPTYNTRPEQVVGLISGGDHALRNATEGAEDDAALGASCSARRGWAHARLAVGP</sequence>
<dbReference type="GO" id="GO:0016835">
    <property type="term" value="F:carbon-oxygen lyase activity"/>
    <property type="evidence" value="ECO:0007669"/>
    <property type="project" value="TreeGrafter"/>
</dbReference>
<dbReference type="AlphaFoldDB" id="D4YMA5"/>
<dbReference type="InterPro" id="IPR040190">
    <property type="entry name" value="MURQ/GCKR"/>
</dbReference>
<keyword evidence="4" id="KW-1185">Reference proteome</keyword>
<dbReference type="SUPFAM" id="SSF53697">
    <property type="entry name" value="SIS domain"/>
    <property type="match status" value="1"/>
</dbReference>
<dbReference type="EC" id="4.2.-.-" evidence="3"/>
<reference evidence="3 4" key="1">
    <citation type="submission" date="2010-04" db="EMBL/GenBank/DDBJ databases">
        <authorList>
            <person name="Qin X."/>
            <person name="Bachman B."/>
            <person name="Battles P."/>
            <person name="Bell A."/>
            <person name="Bess C."/>
            <person name="Bickham C."/>
            <person name="Chaboub L."/>
            <person name="Chen D."/>
            <person name="Coyle M."/>
            <person name="Deiros D.R."/>
            <person name="Dinh H."/>
            <person name="Forbes L."/>
            <person name="Fowler G."/>
            <person name="Francisco L."/>
            <person name="Fu Q."/>
            <person name="Gubbala S."/>
            <person name="Hale W."/>
            <person name="Han Y."/>
            <person name="Hemphill L."/>
            <person name="Highlander S.K."/>
            <person name="Hirani K."/>
            <person name="Hogues M."/>
            <person name="Jackson L."/>
            <person name="Jakkamsetti A."/>
            <person name="Javaid M."/>
            <person name="Jiang H."/>
            <person name="Korchina V."/>
            <person name="Kovar C."/>
            <person name="Lara F."/>
            <person name="Lee S."/>
            <person name="Mata R."/>
            <person name="Mathew T."/>
            <person name="Moen C."/>
            <person name="Morales K."/>
            <person name="Munidasa M."/>
            <person name="Nazareth L."/>
            <person name="Ngo R."/>
            <person name="Nguyen L."/>
            <person name="Okwuonu G."/>
            <person name="Ongeri F."/>
            <person name="Patil S."/>
            <person name="Petrosino J."/>
            <person name="Pham C."/>
            <person name="Pham P."/>
            <person name="Pu L.-L."/>
            <person name="Puazo M."/>
            <person name="Raj R."/>
            <person name="Reid J."/>
            <person name="Rouhana J."/>
            <person name="Saada N."/>
            <person name="Shang Y."/>
            <person name="Simmons D."/>
            <person name="Thornton R."/>
            <person name="Warren J."/>
            <person name="Weissenberger G."/>
            <person name="Zhang J."/>
            <person name="Zhang L."/>
            <person name="Zhou C."/>
            <person name="Zhu D."/>
            <person name="Muzny D."/>
            <person name="Worley K."/>
            <person name="Gibbs R."/>
        </authorList>
    </citation>
    <scope>NUCLEOTIDE SEQUENCE [LARGE SCALE GENOMIC DNA]</scope>
    <source>
        <strain evidence="3 4">ATCC 49030</strain>
    </source>
</reference>
<dbReference type="STRING" id="585530.HMPREF0183_1065"/>
<keyword evidence="3" id="KW-0456">Lyase</keyword>
<comment type="caution">
    <text evidence="3">The sequence shown here is derived from an EMBL/GenBank/DDBJ whole genome shotgun (WGS) entry which is preliminary data.</text>
</comment>
<dbReference type="eggNOG" id="COG2103">
    <property type="taxonomic scope" value="Bacteria"/>
</dbReference>
<evidence type="ECO:0000259" key="2">
    <source>
        <dbReference type="PROSITE" id="PS51464"/>
    </source>
</evidence>
<evidence type="ECO:0000313" key="3">
    <source>
        <dbReference type="EMBL" id="EFG47660.1"/>
    </source>
</evidence>
<dbReference type="GO" id="GO:0016803">
    <property type="term" value="F:ether hydrolase activity"/>
    <property type="evidence" value="ECO:0007669"/>
    <property type="project" value="TreeGrafter"/>
</dbReference>
<keyword evidence="1" id="KW-0119">Carbohydrate metabolism</keyword>
<proteinExistence type="predicted"/>
<organism evidence="3 4">
    <name type="scientific">Brevibacterium mcbrellneri ATCC 49030</name>
    <dbReference type="NCBI Taxonomy" id="585530"/>
    <lineage>
        <taxon>Bacteria</taxon>
        <taxon>Bacillati</taxon>
        <taxon>Actinomycetota</taxon>
        <taxon>Actinomycetes</taxon>
        <taxon>Micrococcales</taxon>
        <taxon>Brevibacteriaceae</taxon>
        <taxon>Brevibacterium</taxon>
    </lineage>
</organism>
<dbReference type="PANTHER" id="PTHR10088:SF4">
    <property type="entry name" value="GLUCOKINASE REGULATORY PROTEIN"/>
    <property type="match status" value="1"/>
</dbReference>
<dbReference type="GO" id="GO:0046348">
    <property type="term" value="P:amino sugar catabolic process"/>
    <property type="evidence" value="ECO:0007669"/>
    <property type="project" value="TreeGrafter"/>
</dbReference>
<feature type="domain" description="SIS" evidence="2">
    <location>
        <begin position="65"/>
        <end position="148"/>
    </location>
</feature>
<name>D4YMA5_9MICO</name>
<dbReference type="InterPro" id="IPR046348">
    <property type="entry name" value="SIS_dom_sf"/>
</dbReference>
<evidence type="ECO:0000313" key="4">
    <source>
        <dbReference type="Proteomes" id="UP000005714"/>
    </source>
</evidence>
<dbReference type="Gene3D" id="3.40.50.10490">
    <property type="entry name" value="Glucose-6-phosphate isomerase like protein, domain 1"/>
    <property type="match status" value="1"/>
</dbReference>
<dbReference type="Pfam" id="PF22645">
    <property type="entry name" value="GKRP_SIS_N"/>
    <property type="match status" value="1"/>
</dbReference>
<dbReference type="InterPro" id="IPR001347">
    <property type="entry name" value="SIS_dom"/>
</dbReference>
<evidence type="ECO:0000256" key="1">
    <source>
        <dbReference type="ARBA" id="ARBA00023277"/>
    </source>
</evidence>
<dbReference type="Proteomes" id="UP000005714">
    <property type="component" value="Unassembled WGS sequence"/>
</dbReference>
<gene>
    <name evidence="3" type="ORF">HMPREF0183_1065</name>
</gene>
<dbReference type="PROSITE" id="PS51464">
    <property type="entry name" value="SIS"/>
    <property type="match status" value="1"/>
</dbReference>
<accession>D4YMA5</accession>
<dbReference type="PANTHER" id="PTHR10088">
    <property type="entry name" value="GLUCOKINASE REGULATORY PROTEIN"/>
    <property type="match status" value="1"/>
</dbReference>
<dbReference type="GO" id="GO:0009254">
    <property type="term" value="P:peptidoglycan turnover"/>
    <property type="evidence" value="ECO:0007669"/>
    <property type="project" value="TreeGrafter"/>
</dbReference>
<protein>
    <submittedName>
        <fullName evidence="3">N-acetylmuramic acid 6-phosphate etherase family protein</fullName>
        <ecNumber evidence="3">4.2.-.-</ecNumber>
    </submittedName>
</protein>
<dbReference type="EMBL" id="ADNU01000031">
    <property type="protein sequence ID" value="EFG47660.1"/>
    <property type="molecule type" value="Genomic_DNA"/>
</dbReference>
<dbReference type="GO" id="GO:0097367">
    <property type="term" value="F:carbohydrate derivative binding"/>
    <property type="evidence" value="ECO:0007669"/>
    <property type="project" value="InterPro"/>
</dbReference>